<sequence>MNTPPNEPTRDDEFILDDRFEGPFDRERPTPEELRRADAELAALAVYCKERPYPDDPEKIEKEKKARAKYEAAIVAINAQYEKEMREKEKKG</sequence>
<dbReference type="AlphaFoldDB" id="B4D5M1"/>
<reference evidence="2 3" key="1">
    <citation type="journal article" date="2011" name="J. Bacteriol.">
        <title>Genome sequence of Chthoniobacter flavus Ellin428, an aerobic heterotrophic soil bacterium.</title>
        <authorList>
            <person name="Kant R."/>
            <person name="van Passel M.W."/>
            <person name="Palva A."/>
            <person name="Lucas S."/>
            <person name="Lapidus A."/>
            <person name="Glavina Del Rio T."/>
            <person name="Dalin E."/>
            <person name="Tice H."/>
            <person name="Bruce D."/>
            <person name="Goodwin L."/>
            <person name="Pitluck S."/>
            <person name="Larimer F.W."/>
            <person name="Land M.L."/>
            <person name="Hauser L."/>
            <person name="Sangwan P."/>
            <person name="de Vos W.M."/>
            <person name="Janssen P.H."/>
            <person name="Smidt H."/>
        </authorList>
    </citation>
    <scope>NUCLEOTIDE SEQUENCE [LARGE SCALE GENOMIC DNA]</scope>
    <source>
        <strain evidence="2 3">Ellin428</strain>
    </source>
</reference>
<dbReference type="STRING" id="497964.CfE428DRAFT_4210"/>
<comment type="caution">
    <text evidence="2">The sequence shown here is derived from an EMBL/GenBank/DDBJ whole genome shotgun (WGS) entry which is preliminary data.</text>
</comment>
<organism evidence="2 3">
    <name type="scientific">Chthoniobacter flavus Ellin428</name>
    <dbReference type="NCBI Taxonomy" id="497964"/>
    <lineage>
        <taxon>Bacteria</taxon>
        <taxon>Pseudomonadati</taxon>
        <taxon>Verrucomicrobiota</taxon>
        <taxon>Spartobacteria</taxon>
        <taxon>Chthoniobacterales</taxon>
        <taxon>Chthoniobacteraceae</taxon>
        <taxon>Chthoniobacter</taxon>
    </lineage>
</organism>
<evidence type="ECO:0000256" key="1">
    <source>
        <dbReference type="SAM" id="Coils"/>
    </source>
</evidence>
<feature type="coiled-coil region" evidence="1">
    <location>
        <begin position="60"/>
        <end position="87"/>
    </location>
</feature>
<evidence type="ECO:0000313" key="2">
    <source>
        <dbReference type="EMBL" id="EDY18426.1"/>
    </source>
</evidence>
<keyword evidence="3" id="KW-1185">Reference proteome</keyword>
<name>B4D5M1_9BACT</name>
<accession>B4D5M1</accession>
<dbReference type="InParanoid" id="B4D5M1"/>
<dbReference type="Proteomes" id="UP000005824">
    <property type="component" value="Unassembled WGS sequence"/>
</dbReference>
<keyword evidence="1" id="KW-0175">Coiled coil</keyword>
<proteinExistence type="predicted"/>
<dbReference type="EMBL" id="ABVL01000013">
    <property type="protein sequence ID" value="EDY18426.1"/>
    <property type="molecule type" value="Genomic_DNA"/>
</dbReference>
<protein>
    <submittedName>
        <fullName evidence="2">Uncharacterized protein</fullName>
    </submittedName>
</protein>
<gene>
    <name evidence="2" type="ORF">CfE428DRAFT_4210</name>
</gene>
<dbReference type="RefSeq" id="WP_006981534.1">
    <property type="nucleotide sequence ID" value="NZ_ABVL01000013.1"/>
</dbReference>
<evidence type="ECO:0000313" key="3">
    <source>
        <dbReference type="Proteomes" id="UP000005824"/>
    </source>
</evidence>